<dbReference type="eggNOG" id="ENOG50337IH">
    <property type="taxonomic scope" value="Bacteria"/>
</dbReference>
<evidence type="ECO:0000313" key="1">
    <source>
        <dbReference type="EMBL" id="AIY18519.1"/>
    </source>
</evidence>
<gene>
    <name evidence="1" type="ORF">KR76_20310</name>
</gene>
<dbReference type="AlphaFoldDB" id="A0A0A1DMG0"/>
<reference evidence="1 2" key="1">
    <citation type="journal article" date="2015" name="Genome Announc.">
        <title>Complete Genome Sequence of Steroid-Transforming Nocardioides simplex VKM Ac-2033D.</title>
        <authorList>
            <person name="Shtratnikova V.Y."/>
            <person name="Schelkunov M.I."/>
            <person name="Pekov Y.A."/>
            <person name="Fokina V.V."/>
            <person name="Logacheva M.D."/>
            <person name="Sokolov S.L."/>
            <person name="Bragin E.Y."/>
            <person name="Ashapkin V.V."/>
            <person name="Donova M.V."/>
        </authorList>
    </citation>
    <scope>NUCLEOTIDE SEQUENCE [LARGE SCALE GENOMIC DNA]</scope>
    <source>
        <strain evidence="1 2">VKM Ac-2033D</strain>
    </source>
</reference>
<dbReference type="KEGG" id="psim:KR76_20310"/>
<name>A0A0A1DMG0_NOCSI</name>
<dbReference type="OrthoDB" id="4207784at2"/>
<dbReference type="RefSeq" id="WP_038680831.1">
    <property type="nucleotide sequence ID" value="NZ_BJMC01000010.1"/>
</dbReference>
<dbReference type="HOGENOM" id="CLU_1553697_0_0_11"/>
<dbReference type="EMBL" id="CP009896">
    <property type="protein sequence ID" value="AIY18519.1"/>
    <property type="molecule type" value="Genomic_DNA"/>
</dbReference>
<sequence length="172" mass="18696">MTSRLEDAVRRSSAGTPYTVVPTDDGFDLRLDLADAQWWGAFNRAGLRTSFTHEVRVHGDRFVITDVARTVEWVAGSPRIAASAAVERGRIKRVGFQRTYALGDDLRPQKVVDHSFSSETGRRLIEDAAAELGLRQAMPLEQRIALAMAGLAVGGLVIGGLVVLVLWLAGVL</sequence>
<protein>
    <submittedName>
        <fullName evidence="1">Uncharacterized protein</fullName>
    </submittedName>
</protein>
<dbReference type="STRING" id="2045.KR76_20310"/>
<proteinExistence type="predicted"/>
<evidence type="ECO:0000313" key="2">
    <source>
        <dbReference type="Proteomes" id="UP000030300"/>
    </source>
</evidence>
<accession>A0A0A1DMG0</accession>
<dbReference type="GeneID" id="96611140"/>
<keyword evidence="2" id="KW-1185">Reference proteome</keyword>
<organism evidence="1 2">
    <name type="scientific">Nocardioides simplex</name>
    <name type="common">Arthrobacter simplex</name>
    <dbReference type="NCBI Taxonomy" id="2045"/>
    <lineage>
        <taxon>Bacteria</taxon>
        <taxon>Bacillati</taxon>
        <taxon>Actinomycetota</taxon>
        <taxon>Actinomycetes</taxon>
        <taxon>Propionibacteriales</taxon>
        <taxon>Nocardioidaceae</taxon>
        <taxon>Pimelobacter</taxon>
    </lineage>
</organism>
<dbReference type="Proteomes" id="UP000030300">
    <property type="component" value="Chromosome"/>
</dbReference>